<keyword evidence="6" id="KW-0175">Coiled coil</keyword>
<sequence>MTPQQGRDPDQEEPRVVIRDRRRIDPETGQPRRPSPGPQAAAEPAPAEESPAGGAVEDVVSSAEVEAVQKQLDERTTDLQRVTAEYANYRRRVDRDKSVAAELATAALITALLPVIDDIDRAREHGDLSGAFAAVAEKLQGTLGKVGLTAFGEKGDAFDPNRHEAVMHAEPSDVSEPTCVRVFQPGYLLGERLIRPAMVAVSDPAGPAAAPTDPVAGPPPAEEPVAAPTDSE</sequence>
<evidence type="ECO:0000256" key="1">
    <source>
        <dbReference type="ARBA" id="ARBA00009054"/>
    </source>
</evidence>
<evidence type="ECO:0000256" key="4">
    <source>
        <dbReference type="RuleBase" id="RU000639"/>
    </source>
</evidence>
<accession>A0ABN2GZG9</accession>
<dbReference type="Proteomes" id="UP001500618">
    <property type="component" value="Unassembled WGS sequence"/>
</dbReference>
<evidence type="ECO:0000256" key="5">
    <source>
        <dbReference type="RuleBase" id="RU004478"/>
    </source>
</evidence>
<evidence type="ECO:0000256" key="3">
    <source>
        <dbReference type="HAMAP-Rule" id="MF_01151"/>
    </source>
</evidence>
<comment type="function">
    <text evidence="3 4">Participates actively in the response to hyperosmotic and heat shock by preventing the aggregation of stress-denatured proteins, in association with DnaK and GrpE. It is the nucleotide exchange factor for DnaK and may function as a thermosensor. Unfolded proteins bind initially to DnaJ; upon interaction with the DnaJ-bound protein, DnaK hydrolyzes its bound ATP, resulting in the formation of a stable complex. GrpE releases ADP from DnaK; ATP binding to DnaK triggers the release of the substrate protein, thus completing the reaction cycle. Several rounds of ATP-dependent interactions between DnaJ, DnaK and GrpE are required for fully efficient folding.</text>
</comment>
<comment type="similarity">
    <text evidence="1 3 5">Belongs to the GrpE family.</text>
</comment>
<dbReference type="PANTHER" id="PTHR21237:SF23">
    <property type="entry name" value="GRPE PROTEIN HOMOLOG, MITOCHONDRIAL"/>
    <property type="match status" value="1"/>
</dbReference>
<feature type="region of interest" description="Disordered" evidence="7">
    <location>
        <begin position="203"/>
        <end position="232"/>
    </location>
</feature>
<feature type="coiled-coil region" evidence="6">
    <location>
        <begin position="65"/>
        <end position="92"/>
    </location>
</feature>
<dbReference type="InterPro" id="IPR009012">
    <property type="entry name" value="GrpE_head"/>
</dbReference>
<dbReference type="PRINTS" id="PR00773">
    <property type="entry name" value="GRPEPROTEIN"/>
</dbReference>
<feature type="compositionally biased region" description="Low complexity" evidence="7">
    <location>
        <begin position="203"/>
        <end position="215"/>
    </location>
</feature>
<dbReference type="RefSeq" id="WP_344310886.1">
    <property type="nucleotide sequence ID" value="NZ_BAAANY010000009.1"/>
</dbReference>
<dbReference type="InterPro" id="IPR000740">
    <property type="entry name" value="GrpE"/>
</dbReference>
<dbReference type="InterPro" id="IPR013805">
    <property type="entry name" value="GrpE_CC"/>
</dbReference>
<feature type="region of interest" description="Disordered" evidence="7">
    <location>
        <begin position="1"/>
        <end position="62"/>
    </location>
</feature>
<dbReference type="PROSITE" id="PS01071">
    <property type="entry name" value="GRPE"/>
    <property type="match status" value="1"/>
</dbReference>
<dbReference type="SUPFAM" id="SSF51064">
    <property type="entry name" value="Head domain of nucleotide exchange factor GrpE"/>
    <property type="match status" value="1"/>
</dbReference>
<keyword evidence="9" id="KW-1185">Reference proteome</keyword>
<organism evidence="8 9">
    <name type="scientific">Fodinicola feengrottensis</name>
    <dbReference type="NCBI Taxonomy" id="435914"/>
    <lineage>
        <taxon>Bacteria</taxon>
        <taxon>Bacillati</taxon>
        <taxon>Actinomycetota</taxon>
        <taxon>Actinomycetes</taxon>
        <taxon>Mycobacteriales</taxon>
        <taxon>Fodinicola</taxon>
    </lineage>
</organism>
<keyword evidence="3" id="KW-0963">Cytoplasm</keyword>
<dbReference type="Pfam" id="PF01025">
    <property type="entry name" value="GrpE"/>
    <property type="match status" value="1"/>
</dbReference>
<dbReference type="Gene3D" id="3.90.20.20">
    <property type="match status" value="1"/>
</dbReference>
<evidence type="ECO:0000256" key="7">
    <source>
        <dbReference type="SAM" id="MobiDB-lite"/>
    </source>
</evidence>
<keyword evidence="3 4" id="KW-0346">Stress response</keyword>
<dbReference type="SUPFAM" id="SSF58014">
    <property type="entry name" value="Coiled-coil domain of nucleotide exchange factor GrpE"/>
    <property type="match status" value="1"/>
</dbReference>
<protein>
    <recommendedName>
        <fullName evidence="3 4">Protein GrpE</fullName>
    </recommendedName>
    <alternativeName>
        <fullName evidence="3">HSP-70 cofactor</fullName>
    </alternativeName>
</protein>
<comment type="caution">
    <text evidence="8">The sequence shown here is derived from an EMBL/GenBank/DDBJ whole genome shotgun (WGS) entry which is preliminary data.</text>
</comment>
<dbReference type="NCBIfam" id="NF010761">
    <property type="entry name" value="PRK14164.1"/>
    <property type="match status" value="1"/>
</dbReference>
<comment type="subunit">
    <text evidence="3">Homodimer.</text>
</comment>
<evidence type="ECO:0000313" key="8">
    <source>
        <dbReference type="EMBL" id="GAA1679431.1"/>
    </source>
</evidence>
<dbReference type="Gene3D" id="2.30.22.10">
    <property type="entry name" value="Head domain of nucleotide exchange factor GrpE"/>
    <property type="match status" value="1"/>
</dbReference>
<proteinExistence type="inferred from homology"/>
<name>A0ABN2GZG9_9ACTN</name>
<evidence type="ECO:0000256" key="2">
    <source>
        <dbReference type="ARBA" id="ARBA00023186"/>
    </source>
</evidence>
<dbReference type="CDD" id="cd00446">
    <property type="entry name" value="GrpE"/>
    <property type="match status" value="1"/>
</dbReference>
<dbReference type="EMBL" id="BAAANY010000009">
    <property type="protein sequence ID" value="GAA1679431.1"/>
    <property type="molecule type" value="Genomic_DNA"/>
</dbReference>
<comment type="subcellular location">
    <subcellularLocation>
        <location evidence="3">Cytoplasm</location>
    </subcellularLocation>
</comment>
<dbReference type="HAMAP" id="MF_01151">
    <property type="entry name" value="GrpE"/>
    <property type="match status" value="1"/>
</dbReference>
<feature type="compositionally biased region" description="Low complexity" evidence="7">
    <location>
        <begin position="38"/>
        <end position="62"/>
    </location>
</feature>
<feature type="compositionally biased region" description="Low complexity" evidence="7">
    <location>
        <begin position="223"/>
        <end position="232"/>
    </location>
</feature>
<reference evidence="8 9" key="1">
    <citation type="journal article" date="2019" name="Int. J. Syst. Evol. Microbiol.">
        <title>The Global Catalogue of Microorganisms (GCM) 10K type strain sequencing project: providing services to taxonomists for standard genome sequencing and annotation.</title>
        <authorList>
            <consortium name="The Broad Institute Genomics Platform"/>
            <consortium name="The Broad Institute Genome Sequencing Center for Infectious Disease"/>
            <person name="Wu L."/>
            <person name="Ma J."/>
        </authorList>
    </citation>
    <scope>NUCLEOTIDE SEQUENCE [LARGE SCALE GENOMIC DNA]</scope>
    <source>
        <strain evidence="8 9">JCM 14718</strain>
    </source>
</reference>
<evidence type="ECO:0000256" key="6">
    <source>
        <dbReference type="SAM" id="Coils"/>
    </source>
</evidence>
<dbReference type="PANTHER" id="PTHR21237">
    <property type="entry name" value="GRPE PROTEIN"/>
    <property type="match status" value="1"/>
</dbReference>
<keyword evidence="2 3" id="KW-0143">Chaperone</keyword>
<feature type="compositionally biased region" description="Basic and acidic residues" evidence="7">
    <location>
        <begin position="7"/>
        <end position="26"/>
    </location>
</feature>
<gene>
    <name evidence="3" type="primary">grpE</name>
    <name evidence="8" type="ORF">GCM10009765_30800</name>
</gene>
<evidence type="ECO:0000313" key="9">
    <source>
        <dbReference type="Proteomes" id="UP001500618"/>
    </source>
</evidence>